<keyword evidence="2" id="KW-0511">Multifunctional enzyme</keyword>
<dbReference type="SMART" id="SM00822">
    <property type="entry name" value="PKS_KR"/>
    <property type="match status" value="1"/>
</dbReference>
<evidence type="ECO:0000313" key="4">
    <source>
        <dbReference type="EMBL" id="MDT0470229.1"/>
    </source>
</evidence>
<reference evidence="5" key="1">
    <citation type="submission" date="2023-07" db="EMBL/GenBank/DDBJ databases">
        <title>30 novel species of actinomycetes from the DSMZ collection.</title>
        <authorList>
            <person name="Nouioui I."/>
        </authorList>
    </citation>
    <scope>NUCLEOTIDE SEQUENCE [LARGE SCALE GENOMIC DNA]</scope>
    <source>
        <strain evidence="5">DSM 41699</strain>
    </source>
</reference>
<feature type="non-terminal residue" evidence="4">
    <location>
        <position position="265"/>
    </location>
</feature>
<dbReference type="EMBL" id="JAVREY010000233">
    <property type="protein sequence ID" value="MDT0470229.1"/>
    <property type="molecule type" value="Genomic_DNA"/>
</dbReference>
<evidence type="ECO:0000313" key="5">
    <source>
        <dbReference type="Proteomes" id="UP001183809"/>
    </source>
</evidence>
<gene>
    <name evidence="4" type="ORF">RM764_46310</name>
</gene>
<dbReference type="SUPFAM" id="SSF51735">
    <property type="entry name" value="NAD(P)-binding Rossmann-fold domains"/>
    <property type="match status" value="1"/>
</dbReference>
<evidence type="ECO:0000256" key="2">
    <source>
        <dbReference type="ARBA" id="ARBA00023268"/>
    </source>
</evidence>
<protein>
    <submittedName>
        <fullName evidence="4">Beta-ketoacyl reductase</fullName>
    </submittedName>
</protein>
<keyword evidence="5" id="KW-1185">Reference proteome</keyword>
<proteinExistence type="predicted"/>
<dbReference type="InterPro" id="IPR036291">
    <property type="entry name" value="NAD(P)-bd_dom_sf"/>
</dbReference>
<comment type="caution">
    <text evidence="4">The sequence shown here is derived from an EMBL/GenBank/DDBJ whole genome shotgun (WGS) entry which is preliminary data.</text>
</comment>
<dbReference type="PANTHER" id="PTHR43775:SF51">
    <property type="entry name" value="INACTIVE PHENOLPHTHIOCEROL SYNTHESIS POLYKETIDE SYNTHASE TYPE I PKS1-RELATED"/>
    <property type="match status" value="1"/>
</dbReference>
<accession>A0ABU2UAR3</accession>
<dbReference type="InterPro" id="IPR050091">
    <property type="entry name" value="PKS_NRPS_Biosynth_Enz"/>
</dbReference>
<dbReference type="RefSeq" id="WP_311701666.1">
    <property type="nucleotide sequence ID" value="NZ_JAVREY010000233.1"/>
</dbReference>
<keyword evidence="1" id="KW-0808">Transferase</keyword>
<sequence length="265" mass="27183">MTGAMGVLGGVLVRHLVVEHGVRRLLLVGRRGVEASGAGRLRDELLGLGAVDVSFAACDVADREALAGVLAGVPAGFPLSAVVHAAGVLDDGVVGAMSAGQLERVLRPKVDAAWNLHELTSGCGLSAFVLYSSLAGLLGTAGQANYAAGNAFLDALAVYRRSRGLPGVSLAWGLWEQSSGLTGHLAEADLRRLSRLGLRPLASEDAMGLFDAAGAAGEAVVAVTRLDTAALRAQDQPAPMLRGLIPTTTRRRTAAQATAPAEVPW</sequence>
<dbReference type="Proteomes" id="UP001183809">
    <property type="component" value="Unassembled WGS sequence"/>
</dbReference>
<dbReference type="Pfam" id="PF08659">
    <property type="entry name" value="KR"/>
    <property type="match status" value="1"/>
</dbReference>
<dbReference type="InterPro" id="IPR013968">
    <property type="entry name" value="PKS_KR"/>
</dbReference>
<dbReference type="CDD" id="cd08956">
    <property type="entry name" value="KR_3_FAS_SDR_x"/>
    <property type="match status" value="1"/>
</dbReference>
<name>A0ABU2UAR3_9ACTN</name>
<feature type="domain" description="Ketoreductase" evidence="3">
    <location>
        <begin position="2"/>
        <end position="178"/>
    </location>
</feature>
<organism evidence="4 5">
    <name type="scientific">Streptomyces gibsoniae</name>
    <dbReference type="NCBI Taxonomy" id="3075529"/>
    <lineage>
        <taxon>Bacteria</taxon>
        <taxon>Bacillati</taxon>
        <taxon>Actinomycetota</taxon>
        <taxon>Actinomycetes</taxon>
        <taxon>Kitasatosporales</taxon>
        <taxon>Streptomycetaceae</taxon>
        <taxon>Streptomyces</taxon>
    </lineage>
</organism>
<dbReference type="InterPro" id="IPR057326">
    <property type="entry name" value="KR_dom"/>
</dbReference>
<evidence type="ECO:0000256" key="1">
    <source>
        <dbReference type="ARBA" id="ARBA00022679"/>
    </source>
</evidence>
<dbReference type="PANTHER" id="PTHR43775">
    <property type="entry name" value="FATTY ACID SYNTHASE"/>
    <property type="match status" value="1"/>
</dbReference>
<evidence type="ECO:0000259" key="3">
    <source>
        <dbReference type="SMART" id="SM00822"/>
    </source>
</evidence>
<dbReference type="Gene3D" id="3.40.50.720">
    <property type="entry name" value="NAD(P)-binding Rossmann-like Domain"/>
    <property type="match status" value="1"/>
</dbReference>